<dbReference type="PRINTS" id="PR00081">
    <property type="entry name" value="GDHRDH"/>
</dbReference>
<sequence>MVYEYWTAKKIDNSVPADLSKLKGRSVIVTGVGSSGLGAGYVQGFLDAGAYVTNLDLNPNKDQEGKSNYQFYRADATNWSQQLKGFKAAADNSPSKSIDIVVANAGIAIYDDLFQLDDADEPAKPELKVLHVNIIGVSYTVKLARHYFNKEDASRDKVLILKASLAGYLDLPGATQYNAYKFGVRGFLCNLRKSDLSRVNLLAPWFIPTPIIPDTVKPLMEANLKRLGSEFAHVEDAVKACLRLAALPPMIA</sequence>
<gene>
    <name evidence="3 5" type="ORF">P152DRAFT_476667</name>
</gene>
<name>A0A6G1FTU8_9PEZI</name>
<dbReference type="RefSeq" id="XP_033530722.1">
    <property type="nucleotide sequence ID" value="XM_033681529.1"/>
</dbReference>
<dbReference type="GO" id="GO:0005737">
    <property type="term" value="C:cytoplasm"/>
    <property type="evidence" value="ECO:0007669"/>
    <property type="project" value="TreeGrafter"/>
</dbReference>
<dbReference type="AlphaFoldDB" id="A0A6G1FTU8"/>
<dbReference type="InterPro" id="IPR036291">
    <property type="entry name" value="NAD(P)-bd_dom_sf"/>
</dbReference>
<dbReference type="InterPro" id="IPR002347">
    <property type="entry name" value="SDR_fam"/>
</dbReference>
<dbReference type="SUPFAM" id="SSF51735">
    <property type="entry name" value="NAD(P)-binding Rossmann-fold domains"/>
    <property type="match status" value="1"/>
</dbReference>
<dbReference type="GeneID" id="54422099"/>
<dbReference type="PANTHER" id="PTHR44229">
    <property type="entry name" value="15-HYDROXYPROSTAGLANDIN DEHYDROGENASE [NAD(+)]"/>
    <property type="match status" value="1"/>
</dbReference>
<protein>
    <submittedName>
        <fullName evidence="3 5">NAD(P)-binding protein</fullName>
    </submittedName>
</protein>
<dbReference type="Gene3D" id="3.40.50.720">
    <property type="entry name" value="NAD(P)-binding Rossmann-like Domain"/>
    <property type="match status" value="1"/>
</dbReference>
<comment type="similarity">
    <text evidence="1">Belongs to the short-chain dehydrogenases/reductases (SDR) family.</text>
</comment>
<proteinExistence type="inferred from homology"/>
<accession>A0A6G1FTU8</accession>
<organism evidence="3">
    <name type="scientific">Eremomyces bilateralis CBS 781.70</name>
    <dbReference type="NCBI Taxonomy" id="1392243"/>
    <lineage>
        <taxon>Eukaryota</taxon>
        <taxon>Fungi</taxon>
        <taxon>Dikarya</taxon>
        <taxon>Ascomycota</taxon>
        <taxon>Pezizomycotina</taxon>
        <taxon>Dothideomycetes</taxon>
        <taxon>Dothideomycetes incertae sedis</taxon>
        <taxon>Eremomycetales</taxon>
        <taxon>Eremomycetaceae</taxon>
        <taxon>Eremomyces</taxon>
    </lineage>
</organism>
<dbReference type="GO" id="GO:0016616">
    <property type="term" value="F:oxidoreductase activity, acting on the CH-OH group of donors, NAD or NADP as acceptor"/>
    <property type="evidence" value="ECO:0007669"/>
    <property type="project" value="TreeGrafter"/>
</dbReference>
<dbReference type="Proteomes" id="UP000504638">
    <property type="component" value="Unplaced"/>
</dbReference>
<evidence type="ECO:0000313" key="3">
    <source>
        <dbReference type="EMBL" id="KAF1809091.1"/>
    </source>
</evidence>
<evidence type="ECO:0000256" key="2">
    <source>
        <dbReference type="ARBA" id="ARBA00023002"/>
    </source>
</evidence>
<reference evidence="5" key="2">
    <citation type="submission" date="2020-04" db="EMBL/GenBank/DDBJ databases">
        <authorList>
            <consortium name="NCBI Genome Project"/>
        </authorList>
    </citation>
    <scope>NUCLEOTIDE SEQUENCE</scope>
    <source>
        <strain evidence="5">CBS 781.70</strain>
    </source>
</reference>
<keyword evidence="4" id="KW-1185">Reference proteome</keyword>
<dbReference type="OrthoDB" id="5371740at2759"/>
<evidence type="ECO:0000313" key="5">
    <source>
        <dbReference type="RefSeq" id="XP_033530722.1"/>
    </source>
</evidence>
<dbReference type="PANTHER" id="PTHR44229:SF4">
    <property type="entry name" value="15-HYDROXYPROSTAGLANDIN DEHYDROGENASE [NAD(+)]"/>
    <property type="match status" value="1"/>
</dbReference>
<evidence type="ECO:0000256" key="1">
    <source>
        <dbReference type="ARBA" id="ARBA00006484"/>
    </source>
</evidence>
<dbReference type="EMBL" id="ML975175">
    <property type="protein sequence ID" value="KAF1809091.1"/>
    <property type="molecule type" value="Genomic_DNA"/>
</dbReference>
<reference evidence="3 5" key="1">
    <citation type="submission" date="2020-01" db="EMBL/GenBank/DDBJ databases">
        <authorList>
            <consortium name="DOE Joint Genome Institute"/>
            <person name="Haridas S."/>
            <person name="Albert R."/>
            <person name="Binder M."/>
            <person name="Bloem J."/>
            <person name="Labutti K."/>
            <person name="Salamov A."/>
            <person name="Andreopoulos B."/>
            <person name="Baker S.E."/>
            <person name="Barry K."/>
            <person name="Bills G."/>
            <person name="Bluhm B.H."/>
            <person name="Cannon C."/>
            <person name="Castanera R."/>
            <person name="Culley D.E."/>
            <person name="Daum C."/>
            <person name="Ezra D."/>
            <person name="Gonzalez J.B."/>
            <person name="Henrissat B."/>
            <person name="Kuo A."/>
            <person name="Liang C."/>
            <person name="Lipzen A."/>
            <person name="Lutzoni F."/>
            <person name="Magnuson J."/>
            <person name="Mondo S."/>
            <person name="Nolan M."/>
            <person name="Ohm R."/>
            <person name="Pangilinan J."/>
            <person name="Park H.-J."/>
            <person name="Ramirez L."/>
            <person name="Alfaro M."/>
            <person name="Sun H."/>
            <person name="Tritt A."/>
            <person name="Yoshinaga Y."/>
            <person name="Zwiers L.-H."/>
            <person name="Turgeon B.G."/>
            <person name="Goodwin S.B."/>
            <person name="Spatafora J.W."/>
            <person name="Crous P.W."/>
            <person name="Grigoriev I.V."/>
        </authorList>
    </citation>
    <scope>NUCLEOTIDE SEQUENCE</scope>
    <source>
        <strain evidence="3 5">CBS 781.70</strain>
    </source>
</reference>
<keyword evidence="2" id="KW-0560">Oxidoreductase</keyword>
<evidence type="ECO:0000313" key="4">
    <source>
        <dbReference type="Proteomes" id="UP000504638"/>
    </source>
</evidence>
<reference evidence="5" key="3">
    <citation type="submission" date="2025-04" db="UniProtKB">
        <authorList>
            <consortium name="RefSeq"/>
        </authorList>
    </citation>
    <scope>IDENTIFICATION</scope>
    <source>
        <strain evidence="5">CBS 781.70</strain>
    </source>
</reference>
<dbReference type="Pfam" id="PF00106">
    <property type="entry name" value="adh_short"/>
    <property type="match status" value="1"/>
</dbReference>